<dbReference type="Pfam" id="PF06722">
    <property type="entry name" value="EryCIII-like_C"/>
    <property type="match status" value="1"/>
</dbReference>
<evidence type="ECO:0000256" key="1">
    <source>
        <dbReference type="ARBA" id="ARBA00006962"/>
    </source>
</evidence>
<dbReference type="EMBL" id="FNST01000002">
    <property type="protein sequence ID" value="SEB96580.1"/>
    <property type="molecule type" value="Genomic_DNA"/>
</dbReference>
<dbReference type="Gene3D" id="3.40.50.2000">
    <property type="entry name" value="Glycogen Phosphorylase B"/>
    <property type="match status" value="2"/>
</dbReference>
<evidence type="ECO:0000259" key="6">
    <source>
        <dbReference type="Pfam" id="PF21036"/>
    </source>
</evidence>
<evidence type="ECO:0000313" key="7">
    <source>
        <dbReference type="EMBL" id="SEB96580.1"/>
    </source>
</evidence>
<gene>
    <name evidence="7" type="ORF">SAMN04490356_2382</name>
</gene>
<protein>
    <submittedName>
        <fullName evidence="7">UDP:flavonoid glycosyltransferase YjiC, YdhE family</fullName>
    </submittedName>
</protein>
<dbReference type="InterPro" id="IPR050426">
    <property type="entry name" value="Glycosyltransferase_28"/>
</dbReference>
<evidence type="ECO:0000256" key="4">
    <source>
        <dbReference type="SAM" id="MobiDB-lite"/>
    </source>
</evidence>
<dbReference type="InterPro" id="IPR010610">
    <property type="entry name" value="EryCIII-like_C"/>
</dbReference>
<dbReference type="PANTHER" id="PTHR48050">
    <property type="entry name" value="STEROL 3-BETA-GLUCOSYLTRANSFERASE"/>
    <property type="match status" value="1"/>
</dbReference>
<feature type="region of interest" description="Disordered" evidence="4">
    <location>
        <begin position="206"/>
        <end position="229"/>
    </location>
</feature>
<dbReference type="InterPro" id="IPR048284">
    <property type="entry name" value="EryCIII-like_N"/>
</dbReference>
<keyword evidence="3 7" id="KW-0808">Transferase</keyword>
<name>A0A1H4NN02_STRMJ</name>
<dbReference type="GO" id="GO:0016757">
    <property type="term" value="F:glycosyltransferase activity"/>
    <property type="evidence" value="ECO:0007669"/>
    <property type="project" value="UniProtKB-KW"/>
</dbReference>
<evidence type="ECO:0000313" key="8">
    <source>
        <dbReference type="Proteomes" id="UP000198609"/>
    </source>
</evidence>
<dbReference type="Pfam" id="PF21036">
    <property type="entry name" value="EryCIII-like_N"/>
    <property type="match status" value="1"/>
</dbReference>
<keyword evidence="8" id="KW-1185">Reference proteome</keyword>
<reference evidence="8" key="1">
    <citation type="submission" date="2016-10" db="EMBL/GenBank/DDBJ databases">
        <authorList>
            <person name="Varghese N."/>
            <person name="Submissions S."/>
        </authorList>
    </citation>
    <scope>NUCLEOTIDE SEQUENCE [LARGE SCALE GENOMIC DNA]</scope>
    <source>
        <strain evidence="8">DSM 40318</strain>
    </source>
</reference>
<evidence type="ECO:0000256" key="3">
    <source>
        <dbReference type="ARBA" id="ARBA00022679"/>
    </source>
</evidence>
<dbReference type="PANTHER" id="PTHR48050:SF13">
    <property type="entry name" value="STEROL 3-BETA-GLUCOSYLTRANSFERASE UGT80A2"/>
    <property type="match status" value="1"/>
</dbReference>
<dbReference type="RefSeq" id="WP_093462034.1">
    <property type="nucleotide sequence ID" value="NZ_FNST01000002.1"/>
</dbReference>
<feature type="region of interest" description="Disordered" evidence="4">
    <location>
        <begin position="235"/>
        <end position="254"/>
    </location>
</feature>
<feature type="domain" description="Erythromycin biosynthesis protein CIII-like C-terminal" evidence="5">
    <location>
        <begin position="299"/>
        <end position="407"/>
    </location>
</feature>
<dbReference type="SUPFAM" id="SSF53756">
    <property type="entry name" value="UDP-Glycosyltransferase/glycogen phosphorylase"/>
    <property type="match status" value="1"/>
</dbReference>
<accession>A0A1H4NN02</accession>
<dbReference type="Proteomes" id="UP000198609">
    <property type="component" value="Unassembled WGS sequence"/>
</dbReference>
<organism evidence="7 8">
    <name type="scientific">Streptomyces melanosporofaciens</name>
    <dbReference type="NCBI Taxonomy" id="67327"/>
    <lineage>
        <taxon>Bacteria</taxon>
        <taxon>Bacillati</taxon>
        <taxon>Actinomycetota</taxon>
        <taxon>Actinomycetes</taxon>
        <taxon>Kitasatosporales</taxon>
        <taxon>Streptomycetaceae</taxon>
        <taxon>Streptomyces</taxon>
        <taxon>Streptomyces violaceusniger group</taxon>
    </lineage>
</organism>
<proteinExistence type="inferred from homology"/>
<evidence type="ECO:0000259" key="5">
    <source>
        <dbReference type="Pfam" id="PF06722"/>
    </source>
</evidence>
<dbReference type="AlphaFoldDB" id="A0A1H4NN02"/>
<feature type="domain" description="Erythromycin biosynthesis protein CIII-like N-terminal" evidence="6">
    <location>
        <begin position="23"/>
        <end position="215"/>
    </location>
</feature>
<evidence type="ECO:0000256" key="2">
    <source>
        <dbReference type="ARBA" id="ARBA00022676"/>
    </source>
</evidence>
<keyword evidence="2" id="KW-0328">Glycosyltransferase</keyword>
<sequence length="418" mass="43671">MRVLFTTWASGAHLVPMVPLARALLGAGHQVRVAVPSECAAAVARTGLVPVQIGALPMAVVRAPEATRRPRGIWPTDWPVRPAALTPEQHGVLRALGDRQVRIAEAMAQGLVAFARCWQPELVVHDASAYAGTVAAGALGVPAIGQLWGSAAVLRLDRQRLEGPPLPGYARLMRRYGADPAREPDLWLDPCPPSLALPSRARRLPVRLVPQDGPSPHETPSPYEARRAGPYPVRQAAASNGRRGPGGPRRSGPVRVCAAWDDASGPPDAVRAALWAAEARGVEVVRVGSAAEGRPPAGPLHRVLPGCRALLHQGGGAAVLAAATAGVPQLVVAPRLEQQLNGARLARAGAGMYLPADALDGTRRGARAVGGRLALDLFTLLEQPSYAAAAHALRREALAMPGPDKAVLAVTRLTGPAM</sequence>
<comment type="similarity">
    <text evidence="1">Belongs to the glycosyltransferase 28 family.</text>
</comment>